<evidence type="ECO:0000256" key="7">
    <source>
        <dbReference type="ARBA" id="ARBA00023136"/>
    </source>
</evidence>
<comment type="subcellular location">
    <subcellularLocation>
        <location evidence="1">Cell membrane</location>
        <topology evidence="1">Multi-pass membrane protein</topology>
    </subcellularLocation>
</comment>
<feature type="transmembrane region" description="Helical" evidence="9">
    <location>
        <begin position="319"/>
        <end position="339"/>
    </location>
</feature>
<comment type="caution">
    <text evidence="11">The sequence shown here is derived from an EMBL/GenBank/DDBJ whole genome shotgun (WGS) entry which is preliminary data.</text>
</comment>
<reference evidence="11 12" key="1">
    <citation type="submission" date="2020-03" db="EMBL/GenBank/DDBJ databases">
        <title>Genomic Encyclopedia of Type Strains, Phase IV (KMG-IV): sequencing the most valuable type-strain genomes for metagenomic binning, comparative biology and taxonomic classification.</title>
        <authorList>
            <person name="Goeker M."/>
        </authorList>
    </citation>
    <scope>NUCLEOTIDE SEQUENCE [LARGE SCALE GENOMIC DNA]</scope>
    <source>
        <strain evidence="11 12">DSM 24233</strain>
    </source>
</reference>
<feature type="transmembrane region" description="Helical" evidence="9">
    <location>
        <begin position="170"/>
        <end position="187"/>
    </location>
</feature>
<keyword evidence="7 9" id="KW-0472">Membrane</keyword>
<evidence type="ECO:0000256" key="4">
    <source>
        <dbReference type="ARBA" id="ARBA00022679"/>
    </source>
</evidence>
<feature type="transmembrane region" description="Helical" evidence="9">
    <location>
        <begin position="218"/>
        <end position="238"/>
    </location>
</feature>
<keyword evidence="2" id="KW-1003">Cell membrane</keyword>
<protein>
    <submittedName>
        <fullName evidence="11">4-amino-4-deoxy-L-arabinose transferase-like glycosyltransferase</fullName>
    </submittedName>
</protein>
<evidence type="ECO:0000256" key="9">
    <source>
        <dbReference type="SAM" id="Phobius"/>
    </source>
</evidence>
<dbReference type="PANTHER" id="PTHR33908:SF3">
    <property type="entry name" value="UNDECAPRENYL PHOSPHATE-ALPHA-4-AMINO-4-DEOXY-L-ARABINOSE ARABINOSYL TRANSFERASE"/>
    <property type="match status" value="1"/>
</dbReference>
<evidence type="ECO:0000313" key="11">
    <source>
        <dbReference type="EMBL" id="NJB67420.1"/>
    </source>
</evidence>
<evidence type="ECO:0000256" key="6">
    <source>
        <dbReference type="ARBA" id="ARBA00022989"/>
    </source>
</evidence>
<feature type="domain" description="Glycosyltransferase RgtA/B/C/D-like" evidence="10">
    <location>
        <begin position="70"/>
        <end position="231"/>
    </location>
</feature>
<feature type="transmembrane region" description="Helical" evidence="9">
    <location>
        <begin position="345"/>
        <end position="363"/>
    </location>
</feature>
<dbReference type="Proteomes" id="UP000580856">
    <property type="component" value="Unassembled WGS sequence"/>
</dbReference>
<evidence type="ECO:0000256" key="1">
    <source>
        <dbReference type="ARBA" id="ARBA00004651"/>
    </source>
</evidence>
<dbReference type="GO" id="GO:0010041">
    <property type="term" value="P:response to iron(III) ion"/>
    <property type="evidence" value="ECO:0007669"/>
    <property type="project" value="TreeGrafter"/>
</dbReference>
<dbReference type="EMBL" id="JAATJA010000001">
    <property type="protein sequence ID" value="NJB67420.1"/>
    <property type="molecule type" value="Genomic_DNA"/>
</dbReference>
<evidence type="ECO:0000256" key="2">
    <source>
        <dbReference type="ARBA" id="ARBA00022475"/>
    </source>
</evidence>
<feature type="transmembrane region" description="Helical" evidence="9">
    <location>
        <begin position="193"/>
        <end position="211"/>
    </location>
</feature>
<feature type="transmembrane region" description="Helical" evidence="9">
    <location>
        <begin position="267"/>
        <end position="290"/>
    </location>
</feature>
<feature type="transmembrane region" description="Helical" evidence="9">
    <location>
        <begin position="124"/>
        <end position="142"/>
    </location>
</feature>
<dbReference type="GO" id="GO:0016763">
    <property type="term" value="F:pentosyltransferase activity"/>
    <property type="evidence" value="ECO:0007669"/>
    <property type="project" value="TreeGrafter"/>
</dbReference>
<feature type="region of interest" description="Disordered" evidence="8">
    <location>
        <begin position="726"/>
        <end position="807"/>
    </location>
</feature>
<feature type="compositionally biased region" description="Low complexity" evidence="8">
    <location>
        <begin position="737"/>
        <end position="775"/>
    </location>
</feature>
<keyword evidence="3" id="KW-0328">Glycosyltransferase</keyword>
<evidence type="ECO:0000256" key="5">
    <source>
        <dbReference type="ARBA" id="ARBA00022692"/>
    </source>
</evidence>
<feature type="transmembrane region" description="Helical" evidence="9">
    <location>
        <begin position="426"/>
        <end position="445"/>
    </location>
</feature>
<dbReference type="AlphaFoldDB" id="A0A846QK37"/>
<proteinExistence type="predicted"/>
<dbReference type="InterPro" id="IPR050297">
    <property type="entry name" value="LipidA_mod_glycosyltrf_83"/>
</dbReference>
<sequence length="807" mass="86277">MNKFLSRLWTVAALLPLVVLGLVLAAQTLPALDSRALWFSDEIRYANVFEHVVHAKKWLVMYLNGVPYPDKPPVYFWFLTAFIPFFGSSNPTLFFAGAAASALLFIAAMLTMNRLVLRGGRETGLAAGIILLTCFYFVALTHYSRMDLLFAAIITAAHVCLFGAWQREKAMGLTVAGFVLAAVATLTKGPLGLVFPLLASVVYLAWSGRLYRLFRRDVAVGIGAALGILLAWIGAAWIGGEHDLVNNIFYKQIYRRAVNASHHEQPFWHYFATFPAAFLPWTFVAFLLPFGKLVKGEFWKSLWYARHADVDSEGSGKSYLWCALVSGFVLLTCLSTKIVVYLLPLFPPLVLLTAQAVLAFDAVRTRRLMLAVAGLFALLAVATPLVNIFTQWPEYLSGLWLLAVACGVVALVLWRYATRFDIRAALITLAALVTLWVQPLALVAVPELDSVMSPREQAEVMGEFIEAGYTPAAYKIYSGVYTYYCGANVLETQDLNLITGMATGGERLVLGMQKRYWDSWENRPENLHVIHEQWIADRPYVLAVNTPGDAPVAADVTVTAPALPVGEAAEAPAPTAAPEVPAATPAPVVPALPVMPETVPAPVVPEAAPTPVPAPVMETAPIAPIPTPAAQPEAVAPAADAAPAAPAEPGLFSKILDALGGFAADAWHSLTAALADFWTSWTAPKGDVHEQNEGTGLFMKTMQWLSDVTRGDVDEPDMDQPILPETIQESGATPVGPEVTTPEAAAPGTAAPGAIDPDATAPEALQPEAAPAQDATNGTAPADSTPAAPGDGADVTPATDAPTGIAI</sequence>
<keyword evidence="12" id="KW-1185">Reference proteome</keyword>
<dbReference type="InterPro" id="IPR038731">
    <property type="entry name" value="RgtA/B/C-like"/>
</dbReference>
<dbReference type="PANTHER" id="PTHR33908">
    <property type="entry name" value="MANNOSYLTRANSFERASE YKCB-RELATED"/>
    <property type="match status" value="1"/>
</dbReference>
<feature type="transmembrane region" description="Helical" evidence="9">
    <location>
        <begin position="93"/>
        <end position="112"/>
    </location>
</feature>
<dbReference type="Pfam" id="PF13231">
    <property type="entry name" value="PMT_2"/>
    <property type="match status" value="1"/>
</dbReference>
<evidence type="ECO:0000259" key="10">
    <source>
        <dbReference type="Pfam" id="PF13231"/>
    </source>
</evidence>
<organism evidence="11 12">
    <name type="scientific">Desulfobaculum xiamenense</name>
    <dbReference type="NCBI Taxonomy" id="995050"/>
    <lineage>
        <taxon>Bacteria</taxon>
        <taxon>Pseudomonadati</taxon>
        <taxon>Thermodesulfobacteriota</taxon>
        <taxon>Desulfovibrionia</taxon>
        <taxon>Desulfovibrionales</taxon>
        <taxon>Desulfovibrionaceae</taxon>
        <taxon>Desulfobaculum</taxon>
    </lineage>
</organism>
<evidence type="ECO:0000256" key="8">
    <source>
        <dbReference type="SAM" id="MobiDB-lite"/>
    </source>
</evidence>
<feature type="transmembrane region" description="Helical" evidence="9">
    <location>
        <begin position="148"/>
        <end position="165"/>
    </location>
</feature>
<gene>
    <name evidence="11" type="ORF">GGQ74_001060</name>
</gene>
<accession>A0A846QK37</accession>
<evidence type="ECO:0000256" key="3">
    <source>
        <dbReference type="ARBA" id="ARBA00022676"/>
    </source>
</evidence>
<feature type="transmembrane region" description="Helical" evidence="9">
    <location>
        <begin position="370"/>
        <end position="389"/>
    </location>
</feature>
<evidence type="ECO:0000313" key="12">
    <source>
        <dbReference type="Proteomes" id="UP000580856"/>
    </source>
</evidence>
<dbReference type="RefSeq" id="WP_167940479.1">
    <property type="nucleotide sequence ID" value="NZ_JAATJA010000001.1"/>
</dbReference>
<dbReference type="GO" id="GO:0009103">
    <property type="term" value="P:lipopolysaccharide biosynthetic process"/>
    <property type="evidence" value="ECO:0007669"/>
    <property type="project" value="TreeGrafter"/>
</dbReference>
<keyword evidence="4 11" id="KW-0808">Transferase</keyword>
<keyword evidence="5 9" id="KW-0812">Transmembrane</keyword>
<name>A0A846QK37_9BACT</name>
<feature type="transmembrane region" description="Helical" evidence="9">
    <location>
        <begin position="395"/>
        <end position="414"/>
    </location>
</feature>
<dbReference type="GO" id="GO:0005886">
    <property type="term" value="C:plasma membrane"/>
    <property type="evidence" value="ECO:0007669"/>
    <property type="project" value="UniProtKB-SubCell"/>
</dbReference>
<keyword evidence="6 9" id="KW-1133">Transmembrane helix</keyword>